<comment type="caution">
    <text evidence="1">The sequence shown here is derived from an EMBL/GenBank/DDBJ whole genome shotgun (WGS) entry which is preliminary data.</text>
</comment>
<reference evidence="1 2" key="1">
    <citation type="submission" date="2020-06" db="EMBL/GenBank/DDBJ databases">
        <title>Draft genome sequence of Candidatus Phytoplasma pruni (X-disease group, subgroup 16SrIII-B) strain ChTDIII from Argentina.</title>
        <authorList>
            <person name="Fernandez F.D."/>
            <person name="Zuebert C."/>
            <person name="Huettel B."/>
            <person name="Kube M."/>
            <person name="Conci L.R."/>
        </authorList>
    </citation>
    <scope>NUCLEOTIDE SEQUENCE [LARGE SCALE GENOMIC DNA]</scope>
    <source>
        <strain evidence="1 2">ChTDIII</strain>
    </source>
</reference>
<sequence>YQKCFITPLTSLPNVQNENDNKNEQEYIQKMTAWKKNCLFQPESFCTGEELKDLLGSQTRILYDISGQPHVYEFNDQEIMQYWQLDGELLGMCEYDPLWQMDFLSLDKPPQIPSHFPSFYQNKYYGITQIANYNPEQQPNKYYDDNE</sequence>
<dbReference type="EMBL" id="JABUOH010000049">
    <property type="protein sequence ID" value="NWN45876.1"/>
    <property type="molecule type" value="Genomic_DNA"/>
</dbReference>
<name>A0A851HK18_9MOLU</name>
<dbReference type="AlphaFoldDB" id="A0A851HK18"/>
<dbReference type="Proteomes" id="UP000568109">
    <property type="component" value="Unassembled WGS sequence"/>
</dbReference>
<organism evidence="1 2">
    <name type="scientific">Candidatus Phytoplasma pruni</name>
    <dbReference type="NCBI Taxonomy" id="479893"/>
    <lineage>
        <taxon>Bacteria</taxon>
        <taxon>Bacillati</taxon>
        <taxon>Mycoplasmatota</taxon>
        <taxon>Mollicutes</taxon>
        <taxon>Acholeplasmatales</taxon>
        <taxon>Acholeplasmataceae</taxon>
        <taxon>Candidatus Phytoplasma</taxon>
        <taxon>16SrIII (X-disease group)</taxon>
    </lineage>
</organism>
<feature type="non-terminal residue" evidence="1">
    <location>
        <position position="1"/>
    </location>
</feature>
<evidence type="ECO:0000313" key="2">
    <source>
        <dbReference type="Proteomes" id="UP000568109"/>
    </source>
</evidence>
<evidence type="ECO:0000313" key="1">
    <source>
        <dbReference type="EMBL" id="NWN45876.1"/>
    </source>
</evidence>
<protein>
    <submittedName>
        <fullName evidence="1">Uncharacterized protein</fullName>
    </submittedName>
</protein>
<gene>
    <name evidence="1" type="ORF">HR065_02150</name>
</gene>
<accession>A0A851HK18</accession>
<dbReference type="RefSeq" id="WP_178734262.1">
    <property type="nucleotide sequence ID" value="NZ_JABUOH010000049.1"/>
</dbReference>
<proteinExistence type="predicted"/>
<keyword evidence="2" id="KW-1185">Reference proteome</keyword>